<proteinExistence type="predicted"/>
<dbReference type="AlphaFoldDB" id="A0A6M0JZC2"/>
<dbReference type="RefSeq" id="WP_164452879.1">
    <property type="nucleotide sequence ID" value="NZ_JAAIJQ010000027.1"/>
</dbReference>
<keyword evidence="2" id="KW-1185">Reference proteome</keyword>
<dbReference type="Proteomes" id="UP000483379">
    <property type="component" value="Unassembled WGS sequence"/>
</dbReference>
<dbReference type="EMBL" id="JAAIJQ010000027">
    <property type="protein sequence ID" value="NEV62411.1"/>
    <property type="molecule type" value="Genomic_DNA"/>
</dbReference>
<reference evidence="1 2" key="1">
    <citation type="submission" date="2020-02" db="EMBL/GenBank/DDBJ databases">
        <title>Genome sequences of Thiorhodococcus mannitoliphagus and Thiorhodococcus minor, purple sulfur photosynthetic bacteria in the gammaproteobacterial family, Chromatiaceae.</title>
        <authorList>
            <person name="Aviles F.A."/>
            <person name="Meyer T.E."/>
            <person name="Kyndt J.A."/>
        </authorList>
    </citation>
    <scope>NUCLEOTIDE SEQUENCE [LARGE SCALE GENOMIC DNA]</scope>
    <source>
        <strain evidence="1 2">DSM 11518</strain>
    </source>
</reference>
<evidence type="ECO:0000313" key="1">
    <source>
        <dbReference type="EMBL" id="NEV62411.1"/>
    </source>
</evidence>
<comment type="caution">
    <text evidence="1">The sequence shown here is derived from an EMBL/GenBank/DDBJ whole genome shotgun (WGS) entry which is preliminary data.</text>
</comment>
<name>A0A6M0JZC2_9GAMM</name>
<protein>
    <submittedName>
        <fullName evidence="1">Uncharacterized protein</fullName>
    </submittedName>
</protein>
<gene>
    <name evidence="1" type="ORF">G3446_10995</name>
</gene>
<sequence length="59" mass="6518">MRMLDAEPDIIKELKEESELIGQRTVSGVTVFTTRHPTLGKLVLVKAPDGRGIVVEVDE</sequence>
<accession>A0A6M0JZC2</accession>
<organism evidence="1 2">
    <name type="scientific">Thiorhodococcus minor</name>
    <dbReference type="NCBI Taxonomy" id="57489"/>
    <lineage>
        <taxon>Bacteria</taxon>
        <taxon>Pseudomonadati</taxon>
        <taxon>Pseudomonadota</taxon>
        <taxon>Gammaproteobacteria</taxon>
        <taxon>Chromatiales</taxon>
        <taxon>Chromatiaceae</taxon>
        <taxon>Thiorhodococcus</taxon>
    </lineage>
</organism>
<evidence type="ECO:0000313" key="2">
    <source>
        <dbReference type="Proteomes" id="UP000483379"/>
    </source>
</evidence>